<protein>
    <recommendedName>
        <fullName evidence="2">Peptidase M20 dimerisation domain-containing protein</fullName>
    </recommendedName>
</protein>
<feature type="region of interest" description="Disordered" evidence="1">
    <location>
        <begin position="21"/>
        <end position="44"/>
    </location>
</feature>
<reference evidence="3 4" key="1">
    <citation type="journal article" date="2018" name="Evol. Lett.">
        <title>Horizontal gene cluster transfer increased hallucinogenic mushroom diversity.</title>
        <authorList>
            <person name="Reynolds H.T."/>
            <person name="Vijayakumar V."/>
            <person name="Gluck-Thaler E."/>
            <person name="Korotkin H.B."/>
            <person name="Matheny P.B."/>
            <person name="Slot J.C."/>
        </authorList>
    </citation>
    <scope>NUCLEOTIDE SEQUENCE [LARGE SCALE GENOMIC DNA]</scope>
    <source>
        <strain evidence="3 4">SRW20</strain>
    </source>
</reference>
<evidence type="ECO:0000259" key="2">
    <source>
        <dbReference type="Pfam" id="PF07687"/>
    </source>
</evidence>
<dbReference type="InterPro" id="IPR011650">
    <property type="entry name" value="Peptidase_M20_dimer"/>
</dbReference>
<proteinExistence type="predicted"/>
<feature type="domain" description="Peptidase M20 dimerisation" evidence="2">
    <location>
        <begin position="284"/>
        <end position="377"/>
    </location>
</feature>
<dbReference type="Proteomes" id="UP000284706">
    <property type="component" value="Unassembled WGS sequence"/>
</dbReference>
<keyword evidence="4" id="KW-1185">Reference proteome</keyword>
<dbReference type="PANTHER" id="PTHR30575:SF0">
    <property type="entry name" value="XAA-ARG DIPEPTIDASE"/>
    <property type="match status" value="1"/>
</dbReference>
<dbReference type="STRING" id="231916.A0A409YFI3"/>
<gene>
    <name evidence="3" type="ORF">CVT26_013177</name>
</gene>
<evidence type="ECO:0000313" key="3">
    <source>
        <dbReference type="EMBL" id="PPR01776.1"/>
    </source>
</evidence>
<dbReference type="PANTHER" id="PTHR30575">
    <property type="entry name" value="PEPTIDASE M20"/>
    <property type="match status" value="1"/>
</dbReference>
<evidence type="ECO:0000313" key="4">
    <source>
        <dbReference type="Proteomes" id="UP000284706"/>
    </source>
</evidence>
<dbReference type="AlphaFoldDB" id="A0A409YFI3"/>
<dbReference type="GO" id="GO:0016805">
    <property type="term" value="F:dipeptidase activity"/>
    <property type="evidence" value="ECO:0007669"/>
    <property type="project" value="TreeGrafter"/>
</dbReference>
<dbReference type="OrthoDB" id="6119954at2759"/>
<sequence>MDNHEVQAGCFGRLLARKARPRGSNTARRVSRDGQLQDASNAEERQHCHDIDVAEKAGEIKYYSPCCDFSFGSNTEWWTEGEQPPSYTAVATSALADDNNIASIVEQVLDKENHRLRELSLKIHDHPETMFNEKYAHDTLTDFMEQSGFKITRHYSGLETAWRAEYAQGKGGRSAESELLLLSKPLSRLNQMYLLKLYFWGHQVIGTSPPRKYDPDVISPSAEEGGGGKVILLERGAYKEMDACIMCASSCTGASQALTLFRCHPSAGPPHSTGIGSSNSMQSIVVEYFGQSAHAGGAPWEGANALDAAFMAYSGISMLRQQMKPDERVHGVVEGKNWLPNVIPDYAKMSWLVRAPTSSDLVPLVRRVRNCLEAAALATGCQIKLTLGNAYFDLHQNPILAQGFADVVGSRYDMEVRTVSTAASTDFVTIPTVPNGGNHTPAFATAARSQAAHAATMTITKGLALTAYRVLTDDDFFRKVCLSQMLFQKPSKPV</sequence>
<dbReference type="Pfam" id="PF07687">
    <property type="entry name" value="M20_dimer"/>
    <property type="match status" value="1"/>
</dbReference>
<organism evidence="3 4">
    <name type="scientific">Gymnopilus dilepis</name>
    <dbReference type="NCBI Taxonomy" id="231916"/>
    <lineage>
        <taxon>Eukaryota</taxon>
        <taxon>Fungi</taxon>
        <taxon>Dikarya</taxon>
        <taxon>Basidiomycota</taxon>
        <taxon>Agaricomycotina</taxon>
        <taxon>Agaricomycetes</taxon>
        <taxon>Agaricomycetidae</taxon>
        <taxon>Agaricales</taxon>
        <taxon>Agaricineae</taxon>
        <taxon>Hymenogastraceae</taxon>
        <taxon>Gymnopilus</taxon>
    </lineage>
</organism>
<dbReference type="FunFam" id="3.30.70.360:FF:000004">
    <property type="entry name" value="Peptidase M20 domain-containing protein 2"/>
    <property type="match status" value="1"/>
</dbReference>
<dbReference type="InParanoid" id="A0A409YFI3"/>
<dbReference type="SUPFAM" id="SSF53187">
    <property type="entry name" value="Zn-dependent exopeptidases"/>
    <property type="match status" value="2"/>
</dbReference>
<name>A0A409YFI3_9AGAR</name>
<dbReference type="EMBL" id="NHYE01000905">
    <property type="protein sequence ID" value="PPR01776.1"/>
    <property type="molecule type" value="Genomic_DNA"/>
</dbReference>
<dbReference type="InterPro" id="IPR036264">
    <property type="entry name" value="Bact_exopeptidase_dim_dom"/>
</dbReference>
<evidence type="ECO:0000256" key="1">
    <source>
        <dbReference type="SAM" id="MobiDB-lite"/>
    </source>
</evidence>
<dbReference type="SUPFAM" id="SSF55031">
    <property type="entry name" value="Bacterial exopeptidase dimerisation domain"/>
    <property type="match status" value="1"/>
</dbReference>
<comment type="caution">
    <text evidence="3">The sequence shown here is derived from an EMBL/GenBank/DDBJ whole genome shotgun (WGS) entry which is preliminary data.</text>
</comment>
<dbReference type="Gene3D" id="3.40.630.10">
    <property type="entry name" value="Zn peptidases"/>
    <property type="match status" value="2"/>
</dbReference>
<dbReference type="Gene3D" id="3.30.70.360">
    <property type="match status" value="1"/>
</dbReference>
<dbReference type="InterPro" id="IPR052030">
    <property type="entry name" value="Peptidase_M20/M20A_hydrolases"/>
</dbReference>
<accession>A0A409YFI3</accession>